<evidence type="ECO:0000256" key="2">
    <source>
        <dbReference type="ARBA" id="ARBA00022737"/>
    </source>
</evidence>
<dbReference type="OrthoDB" id="2187496at2759"/>
<sequence>MPSFFCIPLACNRQIDSLDRRQNNLQAVPHDIDRYRGLEELLLAMNHIKELPKTLFRLTKLRLLDLSDNDIFCECRMLMILDLSSNPITRPVHIFQFLLPDTIAHCVSLTHLGLNDVSLTQLPVDIGQLVNLRSLEARDNLIRTLPASITHMKNLQVIDLGQNELDQLPAEMGCLESLRELYVDSNDLEALPEQLTKCSFLEQLDASENRLSSLPEEIGDLSQLTDVNLADNETIEEANYLEIGEEPHSPLDSELPSSIGNLRNLKNLNVDQNKLSAIPSTIGGCVSLTVLSLRENEITEIPMDIGKCEKLTVLDLCNNRLSHLPFTINVLFKLQALWLSENQSQAMLKLQVERDPRTGVKVLSCYLLPQLSAHPQNGYGIQYHIVCPSGRKQIAANRAGQNRSFVGGPKVHFPDQDATVDEDKLPIGQFERHDTPHPKPQKLKKSSIDGHNQPATLVLSKKPAPGMDSSPTGAPQPAPRSALKFQSVPPTE</sequence>
<dbReference type="GO" id="GO:0019901">
    <property type="term" value="F:protein kinase binding"/>
    <property type="evidence" value="ECO:0007669"/>
    <property type="project" value="TreeGrafter"/>
</dbReference>
<feature type="domain" description="Disease resistance R13L4/SHOC-2-like LRR" evidence="4">
    <location>
        <begin position="75"/>
        <end position="183"/>
    </location>
</feature>
<dbReference type="FunFam" id="3.80.10.10:FF:000779">
    <property type="entry name" value="Probable inactive serine/threonine-protein kinase DDB_G0278909"/>
    <property type="match status" value="1"/>
</dbReference>
<evidence type="ECO:0000256" key="1">
    <source>
        <dbReference type="ARBA" id="ARBA00022614"/>
    </source>
</evidence>
<dbReference type="SMART" id="SM00364">
    <property type="entry name" value="LRR_BAC"/>
    <property type="match status" value="5"/>
</dbReference>
<dbReference type="AlphaFoldDB" id="A0A3P7IWQ7"/>
<reference evidence="5 6" key="1">
    <citation type="submission" date="2018-11" db="EMBL/GenBank/DDBJ databases">
        <authorList>
            <consortium name="Pathogen Informatics"/>
        </authorList>
    </citation>
    <scope>NUCLEOTIDE SEQUENCE [LARGE SCALE GENOMIC DNA]</scope>
</reference>
<evidence type="ECO:0000313" key="5">
    <source>
        <dbReference type="EMBL" id="VDM74756.1"/>
    </source>
</evidence>
<dbReference type="GO" id="GO:0045197">
    <property type="term" value="P:establishment or maintenance of epithelial cell apical/basal polarity"/>
    <property type="evidence" value="ECO:0007669"/>
    <property type="project" value="TreeGrafter"/>
</dbReference>
<dbReference type="PANTHER" id="PTHR23119">
    <property type="entry name" value="DISCS LARGE"/>
    <property type="match status" value="1"/>
</dbReference>
<dbReference type="PANTHER" id="PTHR23119:SF44">
    <property type="entry name" value="PROTEIN LAP4"/>
    <property type="match status" value="1"/>
</dbReference>
<name>A0A3P7IWQ7_STRVU</name>
<dbReference type="InterPro" id="IPR003591">
    <property type="entry name" value="Leu-rich_rpt_typical-subtyp"/>
</dbReference>
<dbReference type="GO" id="GO:0016323">
    <property type="term" value="C:basolateral plasma membrane"/>
    <property type="evidence" value="ECO:0007669"/>
    <property type="project" value="TreeGrafter"/>
</dbReference>
<dbReference type="Proteomes" id="UP000270094">
    <property type="component" value="Unassembled WGS sequence"/>
</dbReference>
<dbReference type="Pfam" id="PF23598">
    <property type="entry name" value="LRR_14"/>
    <property type="match status" value="1"/>
</dbReference>
<dbReference type="GO" id="GO:0043113">
    <property type="term" value="P:receptor clustering"/>
    <property type="evidence" value="ECO:0007669"/>
    <property type="project" value="TreeGrafter"/>
</dbReference>
<keyword evidence="1" id="KW-0433">Leucine-rich repeat</keyword>
<dbReference type="Pfam" id="PF12799">
    <property type="entry name" value="LRR_4"/>
    <property type="match status" value="1"/>
</dbReference>
<dbReference type="InterPro" id="IPR025875">
    <property type="entry name" value="Leu-rich_rpt_4"/>
</dbReference>
<dbReference type="GO" id="GO:0045211">
    <property type="term" value="C:postsynaptic membrane"/>
    <property type="evidence" value="ECO:0007669"/>
    <property type="project" value="TreeGrafter"/>
</dbReference>
<dbReference type="PROSITE" id="PS51450">
    <property type="entry name" value="LRR"/>
    <property type="match status" value="1"/>
</dbReference>
<dbReference type="InterPro" id="IPR032675">
    <property type="entry name" value="LRR_dom_sf"/>
</dbReference>
<dbReference type="GO" id="GO:0098968">
    <property type="term" value="P:neurotransmitter receptor transport postsynaptic membrane to endosome"/>
    <property type="evidence" value="ECO:0007669"/>
    <property type="project" value="TreeGrafter"/>
</dbReference>
<evidence type="ECO:0000313" key="6">
    <source>
        <dbReference type="Proteomes" id="UP000270094"/>
    </source>
</evidence>
<dbReference type="GO" id="GO:0098609">
    <property type="term" value="P:cell-cell adhesion"/>
    <property type="evidence" value="ECO:0007669"/>
    <property type="project" value="TreeGrafter"/>
</dbReference>
<dbReference type="InterPro" id="IPR050614">
    <property type="entry name" value="Synaptic_Scaffolding_LAP-MAGUK"/>
</dbReference>
<dbReference type="EMBL" id="UYYB01094622">
    <property type="protein sequence ID" value="VDM74756.1"/>
    <property type="molecule type" value="Genomic_DNA"/>
</dbReference>
<proteinExistence type="predicted"/>
<dbReference type="Gene3D" id="3.80.10.10">
    <property type="entry name" value="Ribonuclease Inhibitor"/>
    <property type="match status" value="3"/>
</dbReference>
<dbReference type="SUPFAM" id="SSF52058">
    <property type="entry name" value="L domain-like"/>
    <property type="match status" value="1"/>
</dbReference>
<evidence type="ECO:0000259" key="4">
    <source>
        <dbReference type="Pfam" id="PF23598"/>
    </source>
</evidence>
<dbReference type="GO" id="GO:0014069">
    <property type="term" value="C:postsynaptic density"/>
    <property type="evidence" value="ECO:0007669"/>
    <property type="project" value="TreeGrafter"/>
</dbReference>
<dbReference type="InterPro" id="IPR055414">
    <property type="entry name" value="LRR_R13L4/SHOC2-like"/>
</dbReference>
<dbReference type="InterPro" id="IPR001611">
    <property type="entry name" value="Leu-rich_rpt"/>
</dbReference>
<keyword evidence="2" id="KW-0677">Repeat</keyword>
<dbReference type="SMART" id="SM00369">
    <property type="entry name" value="LRR_TYP"/>
    <property type="match status" value="8"/>
</dbReference>
<gene>
    <name evidence="5" type="ORF">SVUK_LOCUS9754</name>
</gene>
<feature type="region of interest" description="Disordered" evidence="3">
    <location>
        <begin position="429"/>
        <end position="492"/>
    </location>
</feature>
<dbReference type="GO" id="GO:0005912">
    <property type="term" value="C:adherens junction"/>
    <property type="evidence" value="ECO:0007669"/>
    <property type="project" value="TreeGrafter"/>
</dbReference>
<organism evidence="5 6">
    <name type="scientific">Strongylus vulgaris</name>
    <name type="common">Blood worm</name>
    <dbReference type="NCBI Taxonomy" id="40348"/>
    <lineage>
        <taxon>Eukaryota</taxon>
        <taxon>Metazoa</taxon>
        <taxon>Ecdysozoa</taxon>
        <taxon>Nematoda</taxon>
        <taxon>Chromadorea</taxon>
        <taxon>Rhabditida</taxon>
        <taxon>Rhabditina</taxon>
        <taxon>Rhabditomorpha</taxon>
        <taxon>Strongyloidea</taxon>
        <taxon>Strongylidae</taxon>
        <taxon>Strongylus</taxon>
    </lineage>
</organism>
<dbReference type="GO" id="GO:0098887">
    <property type="term" value="P:neurotransmitter receptor transport, endosome to postsynaptic membrane"/>
    <property type="evidence" value="ECO:0007669"/>
    <property type="project" value="TreeGrafter"/>
</dbReference>
<protein>
    <recommendedName>
        <fullName evidence="4">Disease resistance R13L4/SHOC-2-like LRR domain-containing protein</fullName>
    </recommendedName>
</protein>
<keyword evidence="6" id="KW-1185">Reference proteome</keyword>
<evidence type="ECO:0000256" key="3">
    <source>
        <dbReference type="SAM" id="MobiDB-lite"/>
    </source>
</evidence>
<accession>A0A3P7IWQ7</accession>